<keyword evidence="1" id="KW-0677">Repeat</keyword>
<accession>A0AA36MJA6</accession>
<dbReference type="EMBL" id="CAUJNA010000219">
    <property type="protein sequence ID" value="CAJ1373831.1"/>
    <property type="molecule type" value="Genomic_DNA"/>
</dbReference>
<evidence type="ECO:0008006" key="6">
    <source>
        <dbReference type="Google" id="ProtNLM"/>
    </source>
</evidence>
<evidence type="ECO:0000313" key="5">
    <source>
        <dbReference type="Proteomes" id="UP001178507"/>
    </source>
</evidence>
<feature type="repeat" description="PPR" evidence="2">
    <location>
        <begin position="51"/>
        <end position="85"/>
    </location>
</feature>
<evidence type="ECO:0000256" key="3">
    <source>
        <dbReference type="SAM" id="MobiDB-lite"/>
    </source>
</evidence>
<sequence length="431" mass="47236">MRLPGRTLARGRERLLRATGLVVALSRRSRWAAALQVFRALRDDEAAADVDAVCFNAALAAYRKASHWQHGLGLLAEMKQCRVRPSVVTYNTLASVCAESAAWAAALAAAENGGAAGCGAAVSACGRASRWRAALALLAELPRLLIEPDQVTRNAALSGLAYAAQWQRAVALFPARDSYARLAVATALAQKAQWQRGLELLQEACVSGFYNVDLKRLDIEDGDFQLRYVTNFLQSLDAHYKVPDLHSLGPGHVHYLRFCFREDLESGIIDKCETFTDLPKRFPPSAGDLVLYTKRWLGDQSIAALHVVVPQEHVQQIREGHSDPAGVAALRPIGDKVAKNINRYGPVCVRQGDITQGAFDYLSHWVSGSLPVVPRPKRYDILSHRWCANKATRKPHTWSPPGRVKVVDVSLGRDDDVDSGTESEGAVDMEQ</sequence>
<feature type="region of interest" description="Disordered" evidence="3">
    <location>
        <begin position="411"/>
        <end position="431"/>
    </location>
</feature>
<keyword evidence="5" id="KW-1185">Reference proteome</keyword>
<comment type="caution">
    <text evidence="4">The sequence shown here is derived from an EMBL/GenBank/DDBJ whole genome shotgun (WGS) entry which is preliminary data.</text>
</comment>
<protein>
    <recommendedName>
        <fullName evidence="6">Pentatricopeptide repeat-containing protein</fullName>
    </recommendedName>
</protein>
<feature type="compositionally biased region" description="Acidic residues" evidence="3">
    <location>
        <begin position="415"/>
        <end position="431"/>
    </location>
</feature>
<dbReference type="Gene3D" id="1.25.40.10">
    <property type="entry name" value="Tetratricopeptide repeat domain"/>
    <property type="match status" value="2"/>
</dbReference>
<dbReference type="Pfam" id="PF13041">
    <property type="entry name" value="PPR_2"/>
    <property type="match status" value="1"/>
</dbReference>
<dbReference type="Proteomes" id="UP001178507">
    <property type="component" value="Unassembled WGS sequence"/>
</dbReference>
<dbReference type="InterPro" id="IPR011990">
    <property type="entry name" value="TPR-like_helical_dom_sf"/>
</dbReference>
<evidence type="ECO:0000256" key="1">
    <source>
        <dbReference type="ARBA" id="ARBA00022737"/>
    </source>
</evidence>
<evidence type="ECO:0000313" key="4">
    <source>
        <dbReference type="EMBL" id="CAJ1373831.1"/>
    </source>
</evidence>
<reference evidence="4" key="1">
    <citation type="submission" date="2023-08" db="EMBL/GenBank/DDBJ databases">
        <authorList>
            <person name="Chen Y."/>
            <person name="Shah S."/>
            <person name="Dougan E. K."/>
            <person name="Thang M."/>
            <person name="Chan C."/>
        </authorList>
    </citation>
    <scope>NUCLEOTIDE SEQUENCE</scope>
</reference>
<dbReference type="PANTHER" id="PTHR47447">
    <property type="entry name" value="OS03G0856100 PROTEIN"/>
    <property type="match status" value="1"/>
</dbReference>
<dbReference type="PROSITE" id="PS51375">
    <property type="entry name" value="PPR"/>
    <property type="match status" value="1"/>
</dbReference>
<dbReference type="AlphaFoldDB" id="A0AA36MJA6"/>
<evidence type="ECO:0000256" key="2">
    <source>
        <dbReference type="PROSITE-ProRule" id="PRU00708"/>
    </source>
</evidence>
<proteinExistence type="predicted"/>
<name>A0AA36MJA6_9DINO</name>
<dbReference type="InterPro" id="IPR002885">
    <property type="entry name" value="PPR_rpt"/>
</dbReference>
<organism evidence="4 5">
    <name type="scientific">Effrenium voratum</name>
    <dbReference type="NCBI Taxonomy" id="2562239"/>
    <lineage>
        <taxon>Eukaryota</taxon>
        <taxon>Sar</taxon>
        <taxon>Alveolata</taxon>
        <taxon>Dinophyceae</taxon>
        <taxon>Suessiales</taxon>
        <taxon>Symbiodiniaceae</taxon>
        <taxon>Effrenium</taxon>
    </lineage>
</organism>
<gene>
    <name evidence="4" type="ORF">EVOR1521_LOCUS3548</name>
</gene>
<dbReference type="PANTHER" id="PTHR47447:SF17">
    <property type="entry name" value="OS12G0638900 PROTEIN"/>
    <property type="match status" value="1"/>
</dbReference>